<dbReference type="InterPro" id="IPR006674">
    <property type="entry name" value="HD_domain"/>
</dbReference>
<dbReference type="SMART" id="SM00471">
    <property type="entry name" value="HDc"/>
    <property type="match status" value="1"/>
</dbReference>
<protein>
    <submittedName>
        <fullName evidence="11">15975_t:CDS:1</fullName>
    </submittedName>
</protein>
<evidence type="ECO:0000259" key="10">
    <source>
        <dbReference type="PROSITE" id="PS51831"/>
    </source>
</evidence>
<dbReference type="Pfam" id="PF00338">
    <property type="entry name" value="Ribosomal_S10"/>
    <property type="match status" value="1"/>
</dbReference>
<evidence type="ECO:0000313" key="12">
    <source>
        <dbReference type="Proteomes" id="UP001153678"/>
    </source>
</evidence>
<dbReference type="SUPFAM" id="SSF109604">
    <property type="entry name" value="HD-domain/PDEase-like"/>
    <property type="match status" value="1"/>
</dbReference>
<dbReference type="InterPro" id="IPR027486">
    <property type="entry name" value="Ribosomal_uS10_dom"/>
</dbReference>
<dbReference type="GO" id="GO:0006402">
    <property type="term" value="P:mRNA catabolic process"/>
    <property type="evidence" value="ECO:0007669"/>
    <property type="project" value="InterPro"/>
</dbReference>
<feature type="coiled-coil region" evidence="9">
    <location>
        <begin position="316"/>
        <end position="380"/>
    </location>
</feature>
<dbReference type="CDD" id="cd00077">
    <property type="entry name" value="HDc"/>
    <property type="match status" value="1"/>
</dbReference>
<dbReference type="GO" id="GO:0005840">
    <property type="term" value="C:ribosome"/>
    <property type="evidence" value="ECO:0007669"/>
    <property type="project" value="UniProtKB-KW"/>
</dbReference>
<dbReference type="GO" id="GO:0016020">
    <property type="term" value="C:membrane"/>
    <property type="evidence" value="ECO:0007669"/>
    <property type="project" value="InterPro"/>
</dbReference>
<dbReference type="PROSITE" id="PS50084">
    <property type="entry name" value="KH_TYPE_1"/>
    <property type="match status" value="1"/>
</dbReference>
<evidence type="ECO:0000256" key="4">
    <source>
        <dbReference type="ARBA" id="ARBA00022801"/>
    </source>
</evidence>
<keyword evidence="3" id="KW-0255">Endonuclease</keyword>
<dbReference type="SUPFAM" id="SSF54999">
    <property type="entry name" value="Ribosomal protein S10"/>
    <property type="match status" value="1"/>
</dbReference>
<dbReference type="InterPro" id="IPR036838">
    <property type="entry name" value="Ribosomal_uS10_dom_sf"/>
</dbReference>
<dbReference type="Pfam" id="PF00163">
    <property type="entry name" value="Ribosomal_S4"/>
    <property type="match status" value="1"/>
</dbReference>
<evidence type="ECO:0000256" key="6">
    <source>
        <dbReference type="ARBA" id="ARBA00022980"/>
    </source>
</evidence>
<keyword evidence="4" id="KW-0378">Hydrolase</keyword>
<dbReference type="Pfam" id="PF01966">
    <property type="entry name" value="HD"/>
    <property type="match status" value="1"/>
</dbReference>
<keyword evidence="7" id="KW-0687">Ribonucleoprotein</keyword>
<accession>A0A9W4SUQ2</accession>
<dbReference type="Gene3D" id="3.30.70.600">
    <property type="entry name" value="Ribosomal protein S10 domain"/>
    <property type="match status" value="1"/>
</dbReference>
<keyword evidence="5 8" id="KW-0694">RNA-binding</keyword>
<feature type="domain" description="HD" evidence="10">
    <location>
        <begin position="509"/>
        <end position="601"/>
    </location>
</feature>
<name>A0A9W4SUQ2_9GLOM</name>
<dbReference type="NCBIfam" id="TIGR00277">
    <property type="entry name" value="HDIG"/>
    <property type="match status" value="1"/>
</dbReference>
<dbReference type="SUPFAM" id="SSF55174">
    <property type="entry name" value="Alpha-L RNA-binding motif"/>
    <property type="match status" value="1"/>
</dbReference>
<evidence type="ECO:0000256" key="8">
    <source>
        <dbReference type="PROSITE-ProRule" id="PRU00182"/>
    </source>
</evidence>
<dbReference type="InterPro" id="IPR017705">
    <property type="entry name" value="Ribonuclease_Y"/>
</dbReference>
<dbReference type="InterPro" id="IPR036612">
    <property type="entry name" value="KH_dom_type_1_sf"/>
</dbReference>
<dbReference type="InterPro" id="IPR006675">
    <property type="entry name" value="HDIG_dom"/>
</dbReference>
<dbReference type="InterPro" id="IPR036986">
    <property type="entry name" value="S4_RNA-bd_sf"/>
</dbReference>
<evidence type="ECO:0000313" key="11">
    <source>
        <dbReference type="EMBL" id="CAI2183919.1"/>
    </source>
</evidence>
<evidence type="ECO:0000256" key="9">
    <source>
        <dbReference type="SAM" id="Coils"/>
    </source>
</evidence>
<evidence type="ECO:0000256" key="3">
    <source>
        <dbReference type="ARBA" id="ARBA00022759"/>
    </source>
</evidence>
<dbReference type="GO" id="GO:1990904">
    <property type="term" value="C:ribonucleoprotein complex"/>
    <property type="evidence" value="ECO:0007669"/>
    <property type="project" value="UniProtKB-KW"/>
</dbReference>
<keyword evidence="9" id="KW-0175">Coiled coil</keyword>
<dbReference type="GO" id="GO:0019843">
    <property type="term" value="F:rRNA binding"/>
    <property type="evidence" value="ECO:0007669"/>
    <property type="project" value="InterPro"/>
</dbReference>
<dbReference type="SUPFAM" id="SSF54791">
    <property type="entry name" value="Eukaryotic type KH-domain (KH-domain type I)"/>
    <property type="match status" value="1"/>
</dbReference>
<comment type="caution">
    <text evidence="11">The sequence shown here is derived from an EMBL/GenBank/DDBJ whole genome shotgun (WGS) entry which is preliminary data.</text>
</comment>
<organism evidence="11 12">
    <name type="scientific">Funneliformis geosporum</name>
    <dbReference type="NCBI Taxonomy" id="1117311"/>
    <lineage>
        <taxon>Eukaryota</taxon>
        <taxon>Fungi</taxon>
        <taxon>Fungi incertae sedis</taxon>
        <taxon>Mucoromycota</taxon>
        <taxon>Glomeromycotina</taxon>
        <taxon>Glomeromycetes</taxon>
        <taxon>Glomerales</taxon>
        <taxon>Glomeraceae</taxon>
        <taxon>Funneliformis</taxon>
    </lineage>
</organism>
<evidence type="ECO:0000256" key="7">
    <source>
        <dbReference type="ARBA" id="ARBA00023274"/>
    </source>
</evidence>
<comment type="similarity">
    <text evidence="1">Belongs to the universal ribosomal protein uS4 family.</text>
</comment>
<dbReference type="InterPro" id="IPR001912">
    <property type="entry name" value="Ribosomal_uS4_N"/>
</dbReference>
<dbReference type="EMBL" id="CAMKVN010003167">
    <property type="protein sequence ID" value="CAI2183919.1"/>
    <property type="molecule type" value="Genomic_DNA"/>
</dbReference>
<dbReference type="Gene3D" id="1.10.1050.10">
    <property type="entry name" value="Ribosomal Protein S4 Delta 41, Chain A, domain 1"/>
    <property type="match status" value="2"/>
</dbReference>
<keyword evidence="12" id="KW-1185">Reference proteome</keyword>
<dbReference type="SMART" id="SM01390">
    <property type="entry name" value="Ribosomal_S4"/>
    <property type="match status" value="1"/>
</dbReference>
<evidence type="ECO:0000256" key="1">
    <source>
        <dbReference type="ARBA" id="ARBA00007465"/>
    </source>
</evidence>
<dbReference type="PROSITE" id="PS50889">
    <property type="entry name" value="S4"/>
    <property type="match status" value="1"/>
</dbReference>
<sequence>MRTTPPGQHGPKKLKKKKISPYGIQNREKQKIRFSYGLKEKQLKNLFLKLQGKKGNTAQLILTYLYHFLVNQAKINKPGYLVEPQDIITLTKAMHDNKLIKQQLEQKVKTADFLKLDKEKLEITYLRHPSMEELEKEIEGIDFASDLKSQVVTVLKSPHKHKRAQEHLGRITHRRLIQVVNASFVDLNKAGLTGSYPQISRGVQVRIKQSPSQKKVNKNQIISTNEKQDIYPYNEKSLVTSKHNYERADNYNPSAELKFEENGKKLSELFLGVFWFWQKKLAGQQAKLKQTQIKQQKKEINFTTHEEKNRLTQITLANQTKNLQQEEKRVNDLKISQMEEKEAQETLFLRLKEKIKDNLDKQAQKEIKRSQAKIEEETTKIICLALEKYSSELVYGRTVSHLKIEDSRIMGRIIGRDGRNINLFRKITGTEVLIPEKIATRTLQRLINEQKISPLQIENIFQETSQEIEEIILQSGVEVLAELQIGSIHPELIKCLGKLKFRTSYGQNVLEHSLEVAKLAGSIAAELGLDINLARRAGLLHDIGKAIEDDGLSHVTSGIALAKQYKESAVVINAIASHHRNFPADNPYSLIVSAADTLSAARPGARGQQLEAYIARMENLEKLAHELPEVEKIYAFQAGREIWVIVNAQKVNDYQLLEISEILQNKIRERVIIPGEIIISVLRETKLIKKMNTFSQISSPKKKQNK</sequence>
<proteinExistence type="inferred from homology"/>
<reference evidence="11" key="1">
    <citation type="submission" date="2022-08" db="EMBL/GenBank/DDBJ databases">
        <authorList>
            <person name="Kallberg Y."/>
            <person name="Tangrot J."/>
            <person name="Rosling A."/>
        </authorList>
    </citation>
    <scope>NUCLEOTIDE SEQUENCE</scope>
    <source>
        <strain evidence="11">Wild A</strain>
    </source>
</reference>
<dbReference type="InterPro" id="IPR003607">
    <property type="entry name" value="HD/PDEase_dom"/>
</dbReference>
<dbReference type="HAMAP" id="MF_00335">
    <property type="entry name" value="RNase_Y"/>
    <property type="match status" value="1"/>
</dbReference>
<dbReference type="Proteomes" id="UP001153678">
    <property type="component" value="Unassembled WGS sequence"/>
</dbReference>
<dbReference type="Gene3D" id="3.10.290.10">
    <property type="entry name" value="RNA-binding S4 domain"/>
    <property type="match status" value="1"/>
</dbReference>
<dbReference type="AlphaFoldDB" id="A0A9W4SUQ2"/>
<evidence type="ECO:0000256" key="5">
    <source>
        <dbReference type="ARBA" id="ARBA00022884"/>
    </source>
</evidence>
<gene>
    <name evidence="11" type="ORF">FWILDA_LOCUS11320</name>
</gene>
<dbReference type="PROSITE" id="PS51831">
    <property type="entry name" value="HD"/>
    <property type="match status" value="1"/>
</dbReference>
<evidence type="ECO:0000256" key="2">
    <source>
        <dbReference type="ARBA" id="ARBA00022722"/>
    </source>
</evidence>
<dbReference type="Gene3D" id="1.10.3210.10">
    <property type="entry name" value="Hypothetical protein af1432"/>
    <property type="match status" value="1"/>
</dbReference>
<dbReference type="OrthoDB" id="2390395at2759"/>
<keyword evidence="2" id="KW-0540">Nuclease</keyword>
<keyword evidence="6" id="KW-0689">Ribosomal protein</keyword>
<dbReference type="GO" id="GO:0004519">
    <property type="term" value="F:endonuclease activity"/>
    <property type="evidence" value="ECO:0007669"/>
    <property type="project" value="UniProtKB-KW"/>
</dbReference>
<dbReference type="GO" id="GO:0016787">
    <property type="term" value="F:hydrolase activity"/>
    <property type="evidence" value="ECO:0007669"/>
    <property type="project" value="UniProtKB-KW"/>
</dbReference>